<comment type="caution">
    <text evidence="7">The sequence shown here is derived from an EMBL/GenBank/DDBJ whole genome shotgun (WGS) entry which is preliminary data.</text>
</comment>
<dbReference type="InterPro" id="IPR013517">
    <property type="entry name" value="FG-GAP"/>
</dbReference>
<keyword evidence="1 6" id="KW-0732">Signal</keyword>
<protein>
    <submittedName>
        <fullName evidence="7">FG-GAP repeat protein</fullName>
    </submittedName>
</protein>
<evidence type="ECO:0000256" key="5">
    <source>
        <dbReference type="SAM" id="MobiDB-lite"/>
    </source>
</evidence>
<feature type="signal peptide" evidence="6">
    <location>
        <begin position="1"/>
        <end position="31"/>
    </location>
</feature>
<dbReference type="InterPro" id="IPR013519">
    <property type="entry name" value="Int_alpha_beta-p"/>
</dbReference>
<dbReference type="InterPro" id="IPR028994">
    <property type="entry name" value="Integrin_alpha_N"/>
</dbReference>
<dbReference type="SUPFAM" id="SSF69318">
    <property type="entry name" value="Integrin alpha N-terminal domain"/>
    <property type="match status" value="1"/>
</dbReference>
<evidence type="ECO:0000256" key="1">
    <source>
        <dbReference type="ARBA" id="ARBA00022729"/>
    </source>
</evidence>
<dbReference type="PRINTS" id="PR01185">
    <property type="entry name" value="INTEGRINA"/>
</dbReference>
<keyword evidence="2" id="KW-0677">Repeat</keyword>
<proteinExistence type="predicted"/>
<dbReference type="RefSeq" id="WP_344320910.1">
    <property type="nucleotide sequence ID" value="NZ_BAAASZ010000008.1"/>
</dbReference>
<evidence type="ECO:0000256" key="3">
    <source>
        <dbReference type="ARBA" id="ARBA00022801"/>
    </source>
</evidence>
<sequence>MRQYVRLALATAATASLTTGLLVLAPVSASAAPARHYDDFNGDGHRDIAYRHAYSGVVDSTGGWKGGAVVVVYGGARGLDTSRTQVVHQDSRGVPGVGEEDDQFGESLASADLNKDGYADLVVGNPSEHVGDHEYRGSVTILWGSATGLSGGTGLSVKSGAYGHFGRDVAIGDFTGDGSPDLAVLGGQEAWLYRGGFAESGTTGTVGKIDKTGAGWYSTAGLAAGKVNGDGKADLVILGLQASGTDWNVRAWFLKGTSTGLSSGTTKTLATGQNDFGTNAVIADFDKDGYGDIAVGEPDESGGKGAVNVWYGTSSGPGTRSAKFTQATTGVSGTPEADDNFGYDLSAADSNGDGYADLVVGVPHEDVDGMEDQGTVHVFRGGSGGLSGSRSSVVAQSVTGGSRDHESFGHALRLRDTNADGRADLAIGAASGGHVLPGASGGPTAGGSYELPDLGGSFLDD</sequence>
<keyword evidence="4" id="KW-0325">Glycoprotein</keyword>
<dbReference type="PROSITE" id="PS51470">
    <property type="entry name" value="FG_GAP"/>
    <property type="match status" value="2"/>
</dbReference>
<dbReference type="Proteomes" id="UP001501638">
    <property type="component" value="Unassembled WGS sequence"/>
</dbReference>
<keyword evidence="8" id="KW-1185">Reference proteome</keyword>
<name>A0ABP5WLX6_9ACTN</name>
<feature type="region of interest" description="Disordered" evidence="5">
    <location>
        <begin position="432"/>
        <end position="461"/>
    </location>
</feature>
<evidence type="ECO:0000313" key="8">
    <source>
        <dbReference type="Proteomes" id="UP001501638"/>
    </source>
</evidence>
<reference evidence="8" key="1">
    <citation type="journal article" date="2019" name="Int. J. Syst. Evol. Microbiol.">
        <title>The Global Catalogue of Microorganisms (GCM) 10K type strain sequencing project: providing services to taxonomists for standard genome sequencing and annotation.</title>
        <authorList>
            <consortium name="The Broad Institute Genomics Platform"/>
            <consortium name="The Broad Institute Genome Sequencing Center for Infectious Disease"/>
            <person name="Wu L."/>
            <person name="Ma J."/>
        </authorList>
    </citation>
    <scope>NUCLEOTIDE SEQUENCE [LARGE SCALE GENOMIC DNA]</scope>
    <source>
        <strain evidence="8">JCM 6305</strain>
    </source>
</reference>
<feature type="chain" id="PRO_5046806313" evidence="6">
    <location>
        <begin position="32"/>
        <end position="461"/>
    </location>
</feature>
<evidence type="ECO:0000313" key="7">
    <source>
        <dbReference type="EMBL" id="GAA2429772.1"/>
    </source>
</evidence>
<accession>A0ABP5WLX6</accession>
<dbReference type="InterPro" id="IPR000413">
    <property type="entry name" value="Integrin_alpha"/>
</dbReference>
<dbReference type="PANTHER" id="PTHR23221">
    <property type="entry name" value="GLYCOSYLPHOSPHATIDYLINOSITOL PHOSPHOLIPASE D"/>
    <property type="match status" value="1"/>
</dbReference>
<dbReference type="Pfam" id="PF01839">
    <property type="entry name" value="FG-GAP"/>
    <property type="match status" value="2"/>
</dbReference>
<keyword evidence="3" id="KW-0378">Hydrolase</keyword>
<dbReference type="PANTHER" id="PTHR23221:SF7">
    <property type="entry name" value="PHOSPHATIDYLINOSITOL-GLYCAN-SPECIFIC PHOSPHOLIPASE D"/>
    <property type="match status" value="1"/>
</dbReference>
<dbReference type="Pfam" id="PF13517">
    <property type="entry name" value="FG-GAP_3"/>
    <property type="match status" value="1"/>
</dbReference>
<dbReference type="EMBL" id="BAAASZ010000008">
    <property type="protein sequence ID" value="GAA2429772.1"/>
    <property type="molecule type" value="Genomic_DNA"/>
</dbReference>
<dbReference type="Gene3D" id="2.130.10.130">
    <property type="entry name" value="Integrin alpha, N-terminal"/>
    <property type="match status" value="3"/>
</dbReference>
<evidence type="ECO:0000256" key="2">
    <source>
        <dbReference type="ARBA" id="ARBA00022737"/>
    </source>
</evidence>
<evidence type="ECO:0000256" key="6">
    <source>
        <dbReference type="SAM" id="SignalP"/>
    </source>
</evidence>
<gene>
    <name evidence="7" type="ORF">GCM10010405_10690</name>
</gene>
<evidence type="ECO:0000256" key="4">
    <source>
        <dbReference type="ARBA" id="ARBA00023180"/>
    </source>
</evidence>
<organism evidence="7 8">
    <name type="scientific">Streptomyces macrosporus</name>
    <dbReference type="NCBI Taxonomy" id="44032"/>
    <lineage>
        <taxon>Bacteria</taxon>
        <taxon>Bacillati</taxon>
        <taxon>Actinomycetota</taxon>
        <taxon>Actinomycetes</taxon>
        <taxon>Kitasatosporales</taxon>
        <taxon>Streptomycetaceae</taxon>
        <taxon>Streptomyces</taxon>
    </lineage>
</organism>
<dbReference type="SMART" id="SM00191">
    <property type="entry name" value="Int_alpha"/>
    <property type="match status" value="6"/>
</dbReference>